<dbReference type="AlphaFoldDB" id="A0AAD4HKU7"/>
<evidence type="ECO:0000313" key="2">
    <source>
        <dbReference type="Proteomes" id="UP001195769"/>
    </source>
</evidence>
<sequence length="486" mass="53405">MHTNKRDVSDVSVPLSRSPLVSRAFFNGCIPALWNELSSLDPLLHLVPDDVLQKDFIDNKWSYKSSGILTQRDLNRLYFYAPHICQIHAHGLSPTYGAIQAFDAILRGTHAGLLAHMKILLHNGLTSVELPYYGTGLQSAVSALLAAPPPLQKLVYVDTANNTKEFEKSVHLLQSIRDLTVSLLHPNAMEAIASLPFLESLSVVINDSLDTLPYTITCIRSISSLKIIMERSFLFGGLGNTSFDAAMCLLHALPIPCRQLTVVTPVHLGGAQLTDFISSLAQEFNVSDQSKFSVIDLNRFSVVVDTHLLHNSIPLLSHFLEPLYTVPITHIDLRWFSMCDLDDTALDSLSHGLPNLESLFIGTHCYWPDPPRTSLAGLSTVLRNCPRLKELGLVFNCSIGALDFGLLPVNTSITTLNVGVSPPYNPNAISTFLTTALPCLNRIEVESHNTSFPATYNFMKSGPLSPGILLEHHTGQIFAVHIDALK</sequence>
<dbReference type="GeneID" id="64661444"/>
<reference evidence="1" key="1">
    <citation type="journal article" date="2020" name="New Phytol.">
        <title>Comparative genomics reveals dynamic genome evolution in host specialist ectomycorrhizal fungi.</title>
        <authorList>
            <person name="Lofgren L.A."/>
            <person name="Nguyen N.H."/>
            <person name="Vilgalys R."/>
            <person name="Ruytinx J."/>
            <person name="Liao H.L."/>
            <person name="Branco S."/>
            <person name="Kuo A."/>
            <person name="LaButti K."/>
            <person name="Lipzen A."/>
            <person name="Andreopoulos W."/>
            <person name="Pangilinan J."/>
            <person name="Riley R."/>
            <person name="Hundley H."/>
            <person name="Na H."/>
            <person name="Barry K."/>
            <person name="Grigoriev I.V."/>
            <person name="Stajich J.E."/>
            <person name="Kennedy P.G."/>
        </authorList>
    </citation>
    <scope>NUCLEOTIDE SEQUENCE</scope>
    <source>
        <strain evidence="1">FC203</strain>
    </source>
</reference>
<gene>
    <name evidence="1" type="ORF">F5891DRAFT_1189348</name>
</gene>
<dbReference type="InterPro" id="IPR032675">
    <property type="entry name" value="LRR_dom_sf"/>
</dbReference>
<dbReference type="SUPFAM" id="SSF52047">
    <property type="entry name" value="RNI-like"/>
    <property type="match status" value="1"/>
</dbReference>
<proteinExistence type="predicted"/>
<dbReference type="Proteomes" id="UP001195769">
    <property type="component" value="Unassembled WGS sequence"/>
</dbReference>
<dbReference type="RefSeq" id="XP_041225452.1">
    <property type="nucleotide sequence ID" value="XM_041367146.1"/>
</dbReference>
<evidence type="ECO:0000313" key="1">
    <source>
        <dbReference type="EMBL" id="KAG1899876.1"/>
    </source>
</evidence>
<protein>
    <submittedName>
        <fullName evidence="1">Uncharacterized protein</fullName>
    </submittedName>
</protein>
<keyword evidence="2" id="KW-1185">Reference proteome</keyword>
<accession>A0AAD4HKU7</accession>
<comment type="caution">
    <text evidence="1">The sequence shown here is derived from an EMBL/GenBank/DDBJ whole genome shotgun (WGS) entry which is preliminary data.</text>
</comment>
<name>A0AAD4HKU7_9AGAM</name>
<dbReference type="Gene3D" id="3.80.10.10">
    <property type="entry name" value="Ribonuclease Inhibitor"/>
    <property type="match status" value="1"/>
</dbReference>
<dbReference type="EMBL" id="JABBWK010000030">
    <property type="protein sequence ID" value="KAG1899876.1"/>
    <property type="molecule type" value="Genomic_DNA"/>
</dbReference>
<organism evidence="1 2">
    <name type="scientific">Suillus fuscotomentosus</name>
    <dbReference type="NCBI Taxonomy" id="1912939"/>
    <lineage>
        <taxon>Eukaryota</taxon>
        <taxon>Fungi</taxon>
        <taxon>Dikarya</taxon>
        <taxon>Basidiomycota</taxon>
        <taxon>Agaricomycotina</taxon>
        <taxon>Agaricomycetes</taxon>
        <taxon>Agaricomycetidae</taxon>
        <taxon>Boletales</taxon>
        <taxon>Suillineae</taxon>
        <taxon>Suillaceae</taxon>
        <taxon>Suillus</taxon>
    </lineage>
</organism>